<comment type="caution">
    <text evidence="2">The sequence shown here is derived from an EMBL/GenBank/DDBJ whole genome shotgun (WGS) entry which is preliminary data.</text>
</comment>
<evidence type="ECO:0000313" key="3">
    <source>
        <dbReference type="Proteomes" id="UP001161094"/>
    </source>
</evidence>
<sequence length="660" mass="72165">MTPSLLNFFDAPDDYDGLFGWVCGYSADALFLDEAAERFTRRTHAQRAKAGEISLGLILDPHSEALSLLDVPGVAHLPLRHVNEQTFKLMHAKVALLGFRKAGADSWRLRLIVSTGNWTQQTVEESLDLAWSIDLSSEDLDAGVRDLPLRCADIKAASEMLGWLASHFDLRILDAMSGNPCAADRVDRFNDWIGQCASRADGQEPRFFDNRTRGLLEQLPDLITQHAGQVRRNYLALASGFFEDLPQAGTDGAPGQVPTVLARIEDTLRSHEMLTRNALVEVYVNPESCQAVAVCLEAMAERSWHVLGPGLPERVFGPDAHRTLHAKFLLGGNDVGDACTSGWLYLGSGNLTNPGFIQRAARTSGNLEAGVVFSLPRTPWLPSRDPTVPALTVLLPIQANGIPLTINERLKPGDPMPEHNEVFLAAPVAYLQWLPTPDGGLLRVPGGSTTDVEVLGRDGAACVRLGLDWVWPGEAPRQVRLRWGAPAHQEQLVPVIDEYGRIAAAELPELELQELAAHLLGFPAIDAGDGDGGDDDDTDASGKKNQARGAGSSSQTAAIRTMMTQIELIAQKQVQVADADWAAWCHRLEQTLCQARGSVVLADFRQLKIDPLSCLRQAAFRPDYARDARDPHGGRYEEALQRVAESWDVREGYLAFGEEK</sequence>
<dbReference type="RefSeq" id="WP_279997359.1">
    <property type="nucleotide sequence ID" value="NZ_JAOCDZ010000030.1"/>
</dbReference>
<name>A0AA42LUL1_9BURK</name>
<feature type="compositionally biased region" description="Acidic residues" evidence="1">
    <location>
        <begin position="528"/>
        <end position="539"/>
    </location>
</feature>
<dbReference type="AlphaFoldDB" id="A0AA42LUL1"/>
<accession>A0AA42LUL1</accession>
<dbReference type="EMBL" id="JAOCDZ010000030">
    <property type="protein sequence ID" value="MDH0739806.1"/>
    <property type="molecule type" value="Genomic_DNA"/>
</dbReference>
<evidence type="ECO:0000256" key="1">
    <source>
        <dbReference type="SAM" id="MobiDB-lite"/>
    </source>
</evidence>
<proteinExistence type="predicted"/>
<gene>
    <name evidence="2" type="ORF">N5D93_28655</name>
</gene>
<dbReference type="Proteomes" id="UP001161094">
    <property type="component" value="Unassembled WGS sequence"/>
</dbReference>
<feature type="region of interest" description="Disordered" evidence="1">
    <location>
        <begin position="527"/>
        <end position="556"/>
    </location>
</feature>
<evidence type="ECO:0000313" key="2">
    <source>
        <dbReference type="EMBL" id="MDH0739806.1"/>
    </source>
</evidence>
<reference evidence="2" key="1">
    <citation type="submission" date="2022-09" db="EMBL/GenBank/DDBJ databases">
        <title>Intensive care unit water sources are persistently colonized with multi-drug resistant bacteria and are the site of extensive horizontal gene transfer of antibiotic resistance genes.</title>
        <authorList>
            <person name="Diorio-Toth L."/>
        </authorList>
    </citation>
    <scope>NUCLEOTIDE SEQUENCE</scope>
    <source>
        <strain evidence="2">GD03843</strain>
    </source>
</reference>
<organism evidence="2 3">
    <name type="scientific">Achromobacter spanius</name>
    <dbReference type="NCBI Taxonomy" id="217203"/>
    <lineage>
        <taxon>Bacteria</taxon>
        <taxon>Pseudomonadati</taxon>
        <taxon>Pseudomonadota</taxon>
        <taxon>Betaproteobacteria</taxon>
        <taxon>Burkholderiales</taxon>
        <taxon>Alcaligenaceae</taxon>
        <taxon>Achromobacter</taxon>
    </lineage>
</organism>
<protein>
    <submittedName>
        <fullName evidence="2">Uncharacterized protein</fullName>
    </submittedName>
</protein>